<dbReference type="GO" id="GO:0003824">
    <property type="term" value="F:catalytic activity"/>
    <property type="evidence" value="ECO:0007669"/>
    <property type="project" value="UniProtKB-ARBA"/>
</dbReference>
<evidence type="ECO:0000259" key="1">
    <source>
        <dbReference type="Pfam" id="PF00561"/>
    </source>
</evidence>
<keyword evidence="3" id="KW-1185">Reference proteome</keyword>
<name>A0A561VLL6_ACTTI</name>
<evidence type="ECO:0000313" key="3">
    <source>
        <dbReference type="Proteomes" id="UP000320239"/>
    </source>
</evidence>
<dbReference type="InterPro" id="IPR029058">
    <property type="entry name" value="AB_hydrolase_fold"/>
</dbReference>
<protein>
    <submittedName>
        <fullName evidence="2">Pimeloyl-ACP methyl ester carboxylesterase</fullName>
    </submittedName>
</protein>
<organism evidence="2 3">
    <name type="scientific">Actinoplanes teichomyceticus</name>
    <dbReference type="NCBI Taxonomy" id="1867"/>
    <lineage>
        <taxon>Bacteria</taxon>
        <taxon>Bacillati</taxon>
        <taxon>Actinomycetota</taxon>
        <taxon>Actinomycetes</taxon>
        <taxon>Micromonosporales</taxon>
        <taxon>Micromonosporaceae</taxon>
        <taxon>Actinoplanes</taxon>
    </lineage>
</organism>
<evidence type="ECO:0000313" key="2">
    <source>
        <dbReference type="EMBL" id="TWG12502.1"/>
    </source>
</evidence>
<dbReference type="SUPFAM" id="SSF53474">
    <property type="entry name" value="alpha/beta-Hydrolases"/>
    <property type="match status" value="1"/>
</dbReference>
<dbReference type="AlphaFoldDB" id="A0A561VLL6"/>
<reference evidence="2 3" key="1">
    <citation type="submission" date="2019-06" db="EMBL/GenBank/DDBJ databases">
        <title>Sequencing the genomes of 1000 actinobacteria strains.</title>
        <authorList>
            <person name="Klenk H.-P."/>
        </authorList>
    </citation>
    <scope>NUCLEOTIDE SEQUENCE [LARGE SCALE GENOMIC DNA]</scope>
    <source>
        <strain evidence="2 3">DSM 43866</strain>
    </source>
</reference>
<accession>A0A561VLL6</accession>
<dbReference type="EMBL" id="VIWY01000005">
    <property type="protein sequence ID" value="TWG12502.1"/>
    <property type="molecule type" value="Genomic_DNA"/>
</dbReference>
<dbReference type="InterPro" id="IPR050471">
    <property type="entry name" value="AB_hydrolase"/>
</dbReference>
<dbReference type="Gene3D" id="3.40.50.1820">
    <property type="entry name" value="alpha/beta hydrolase"/>
    <property type="match status" value="1"/>
</dbReference>
<dbReference type="Pfam" id="PF00561">
    <property type="entry name" value="Abhydrolase_1"/>
    <property type="match status" value="1"/>
</dbReference>
<dbReference type="PANTHER" id="PTHR43433">
    <property type="entry name" value="HYDROLASE, ALPHA/BETA FOLD FAMILY PROTEIN"/>
    <property type="match status" value="1"/>
</dbReference>
<dbReference type="OrthoDB" id="9800988at2"/>
<gene>
    <name evidence="2" type="ORF">FHX34_105369</name>
</gene>
<feature type="domain" description="AB hydrolase-1" evidence="1">
    <location>
        <begin position="55"/>
        <end position="305"/>
    </location>
</feature>
<proteinExistence type="predicted"/>
<dbReference type="Proteomes" id="UP000320239">
    <property type="component" value="Unassembled WGS sequence"/>
</dbReference>
<sequence>MAYAGHGGLGSDAVSFFREGGVTVADAASGTRLVRRPRDGRRIAFEVLGPAHGFPVVLLHGTPGSRLGPRPRGIVLHRLGIRLITYDRPGYGDSDRVRGRDVAHAAQDVRAIADALRLDRFSVVGRSGGGPHALACAADAALRDRIIRVAVLVSLAPAGAPGWFDGMNDDNHEQMSKAVTDPAELESEIRRRATEISTDPDFLLGLLTEQMTVADQRVVSDAALRRQLRLSYRDAIKNGPYGWIDDLFALRRDWQVDLRAITAPVRLWHGGEDTFAPAVHSRYLAHQIGTAELDVRPGAAHFDAMPELPRTLRWLAARPVVAGLAR</sequence>
<dbReference type="PANTHER" id="PTHR43433:SF10">
    <property type="entry name" value="AB HYDROLASE-1 DOMAIN-CONTAINING PROTEIN"/>
    <property type="match status" value="1"/>
</dbReference>
<comment type="caution">
    <text evidence="2">The sequence shown here is derived from an EMBL/GenBank/DDBJ whole genome shotgun (WGS) entry which is preliminary data.</text>
</comment>
<dbReference type="InterPro" id="IPR000073">
    <property type="entry name" value="AB_hydrolase_1"/>
</dbReference>